<reference evidence="2" key="1">
    <citation type="journal article" date="2015" name="ISME J.">
        <title>Draft Genome Sequence of Streptomyces incarnatus NRRL8089, which Produces the Nucleoside Antibiotic Sinefungin.</title>
        <authorList>
            <person name="Oshima K."/>
            <person name="Hattori M."/>
            <person name="Shimizu H."/>
            <person name="Fukuda K."/>
            <person name="Nemoto M."/>
            <person name="Inagaki K."/>
            <person name="Tamura T."/>
        </authorList>
    </citation>
    <scope>NUCLEOTIDE SEQUENCE</scope>
    <source>
        <strain evidence="2">FACHB-1277</strain>
    </source>
</reference>
<evidence type="ECO:0000313" key="2">
    <source>
        <dbReference type="EMBL" id="MBD2151288.1"/>
    </source>
</evidence>
<protein>
    <submittedName>
        <fullName evidence="2">NF038130 family PEP-CTERM protein</fullName>
    </submittedName>
</protein>
<feature type="chain" id="PRO_5037388762" evidence="1">
    <location>
        <begin position="28"/>
        <end position="311"/>
    </location>
</feature>
<comment type="caution">
    <text evidence="2">The sequence shown here is derived from an EMBL/GenBank/DDBJ whole genome shotgun (WGS) entry which is preliminary data.</text>
</comment>
<sequence>MKTILKSLSVGVLSLASLGALSTPAIAASLTGATIGGSAPNDYLVYDANATNTFVVPSTFTNVQTVLSGNAANPTGNVELRAASEQAGFDFTKNTTLSGAIAGKSLTLSSLTASDWATTDYNGSGKTFGRYWFDSALAQALTLNNVPVPVNFGNTVNNLLFNAFVANKGFERFSDPNISYVNQSADGTVAIGLAGHYNALSVLFNSNTINALPPLVQPVVQAVISRQNLLAQVSEVVKYSYDGGNQTGYLYSFKATPSNLVALDDGRSHSGNYEVTFQGAKPVPVPAGFVGIALAGAIGGRMIKRRKSFAT</sequence>
<dbReference type="AlphaFoldDB" id="A0A926UV26"/>
<evidence type="ECO:0000256" key="1">
    <source>
        <dbReference type="SAM" id="SignalP"/>
    </source>
</evidence>
<feature type="signal peptide" evidence="1">
    <location>
        <begin position="1"/>
        <end position="27"/>
    </location>
</feature>
<keyword evidence="3" id="KW-1185">Reference proteome</keyword>
<dbReference type="Proteomes" id="UP000631421">
    <property type="component" value="Unassembled WGS sequence"/>
</dbReference>
<reference evidence="2" key="2">
    <citation type="submission" date="2020-08" db="EMBL/GenBank/DDBJ databases">
        <authorList>
            <person name="Chen M."/>
            <person name="Teng W."/>
            <person name="Zhao L."/>
            <person name="Hu C."/>
            <person name="Zhou Y."/>
            <person name="Han B."/>
            <person name="Song L."/>
            <person name="Shu W."/>
        </authorList>
    </citation>
    <scope>NUCLEOTIDE SEQUENCE</scope>
    <source>
        <strain evidence="2">FACHB-1277</strain>
    </source>
</reference>
<proteinExistence type="predicted"/>
<dbReference type="EMBL" id="JACJPY010000048">
    <property type="protein sequence ID" value="MBD2151288.1"/>
    <property type="molecule type" value="Genomic_DNA"/>
</dbReference>
<dbReference type="RefSeq" id="WP_190351705.1">
    <property type="nucleotide sequence ID" value="NZ_JACJPY010000048.1"/>
</dbReference>
<organism evidence="2 3">
    <name type="scientific">Pseudanabaena cinerea FACHB-1277</name>
    <dbReference type="NCBI Taxonomy" id="2949581"/>
    <lineage>
        <taxon>Bacteria</taxon>
        <taxon>Bacillati</taxon>
        <taxon>Cyanobacteriota</taxon>
        <taxon>Cyanophyceae</taxon>
        <taxon>Pseudanabaenales</taxon>
        <taxon>Pseudanabaenaceae</taxon>
        <taxon>Pseudanabaena</taxon>
        <taxon>Pseudanabaena cinerea</taxon>
    </lineage>
</organism>
<accession>A0A926UV26</accession>
<gene>
    <name evidence="2" type="ORF">H6F44_14320</name>
</gene>
<evidence type="ECO:0000313" key="3">
    <source>
        <dbReference type="Proteomes" id="UP000631421"/>
    </source>
</evidence>
<dbReference type="NCBIfam" id="NF038130">
    <property type="entry name" value="PEP_NF038130"/>
    <property type="match status" value="1"/>
</dbReference>
<keyword evidence="1" id="KW-0732">Signal</keyword>
<name>A0A926UV26_9CYAN</name>